<evidence type="ECO:0000313" key="2">
    <source>
        <dbReference type="EMBL" id="MBK6008232.1"/>
    </source>
</evidence>
<protein>
    <submittedName>
        <fullName evidence="2">DUF898 family protein</fullName>
    </submittedName>
</protein>
<keyword evidence="1" id="KW-1133">Transmembrane helix</keyword>
<proteinExistence type="predicted"/>
<feature type="transmembrane region" description="Helical" evidence="1">
    <location>
        <begin position="233"/>
        <end position="251"/>
    </location>
</feature>
<gene>
    <name evidence="2" type="ORF">JJB11_19175</name>
</gene>
<keyword evidence="3" id="KW-1185">Reference proteome</keyword>
<dbReference type="AlphaFoldDB" id="A0A934TV94"/>
<feature type="transmembrane region" description="Helical" evidence="1">
    <location>
        <begin position="271"/>
        <end position="291"/>
    </location>
</feature>
<dbReference type="RefSeq" id="WP_201175171.1">
    <property type="nucleotide sequence ID" value="NZ_JAEPWM010000009.1"/>
</dbReference>
<name>A0A934TV94_9BURK</name>
<dbReference type="Pfam" id="PF05987">
    <property type="entry name" value="DUF898"/>
    <property type="match status" value="1"/>
</dbReference>
<reference evidence="2" key="1">
    <citation type="journal article" date="2012" name="J. Microbiol. Biotechnol.">
        <title>Ramlibacter ginsenosidimutans sp. nov., with ginsenoside-converting activity.</title>
        <authorList>
            <person name="Wang L."/>
            <person name="An D.S."/>
            <person name="Kim S.G."/>
            <person name="Jin F.X."/>
            <person name="Kim S.C."/>
            <person name="Lee S.T."/>
            <person name="Im W.T."/>
        </authorList>
    </citation>
    <scope>NUCLEOTIDE SEQUENCE</scope>
    <source>
        <strain evidence="2">KACC 17527</strain>
    </source>
</reference>
<evidence type="ECO:0000313" key="3">
    <source>
        <dbReference type="Proteomes" id="UP000630528"/>
    </source>
</evidence>
<evidence type="ECO:0000256" key="1">
    <source>
        <dbReference type="SAM" id="Phobius"/>
    </source>
</evidence>
<keyword evidence="1" id="KW-0812">Transmembrane</keyword>
<comment type="caution">
    <text evidence="2">The sequence shown here is derived from an EMBL/GenBank/DDBJ whole genome shotgun (WGS) entry which is preliminary data.</text>
</comment>
<dbReference type="EMBL" id="JAEPWM010000009">
    <property type="protein sequence ID" value="MBK6008232.1"/>
    <property type="molecule type" value="Genomic_DNA"/>
</dbReference>
<dbReference type="InterPro" id="IPR010295">
    <property type="entry name" value="DUF898"/>
</dbReference>
<keyword evidence="1" id="KW-0472">Membrane</keyword>
<reference evidence="2" key="2">
    <citation type="submission" date="2021-01" db="EMBL/GenBank/DDBJ databases">
        <authorList>
            <person name="Kang M."/>
        </authorList>
    </citation>
    <scope>NUCLEOTIDE SEQUENCE</scope>
    <source>
        <strain evidence="2">KACC 17527</strain>
    </source>
</reference>
<feature type="transmembrane region" description="Helical" evidence="1">
    <location>
        <begin position="105"/>
        <end position="126"/>
    </location>
</feature>
<feature type="transmembrane region" description="Helical" evidence="1">
    <location>
        <begin position="184"/>
        <end position="204"/>
    </location>
</feature>
<accession>A0A934TV94</accession>
<sequence length="374" mass="40887">MGDGHHAPARDSATTPHALTVAFTGRADEVRARWRRDLWINLVLGGLYTPVARRHVALYLASRTLVDGEPVEAVPVRKSPWPAIVLVALYIAARVAQEFDHGPPLPLVVIAGVLLLPYVWGVAVGRSVDALRWRGMDCRFSPGWRRIYAESWPLLLLGCAWAPWAPLVADAADRPETLRLDATALSLIVAAVVLALGLLLRLGFQWQRLRITGTRVGGHAVQWDGRFAEYARIWAGTAAAVALTAVLPVVLVRHALLGSFTLQGLDPERAAIAWTAGILLVWILSVPARAWHAARLFRFAWSGVRVGGIARVDCALDVRRHARLRAVNAWRTLLTAGARRAEAVLQDYRAKLASLRVEELAGGFPARHPPAPPL</sequence>
<dbReference type="Proteomes" id="UP000630528">
    <property type="component" value="Unassembled WGS sequence"/>
</dbReference>
<feature type="transmembrane region" description="Helical" evidence="1">
    <location>
        <begin position="147"/>
        <end position="164"/>
    </location>
</feature>
<organism evidence="2 3">
    <name type="scientific">Ramlibacter ginsenosidimutans</name>
    <dbReference type="NCBI Taxonomy" id="502333"/>
    <lineage>
        <taxon>Bacteria</taxon>
        <taxon>Pseudomonadati</taxon>
        <taxon>Pseudomonadota</taxon>
        <taxon>Betaproteobacteria</taxon>
        <taxon>Burkholderiales</taxon>
        <taxon>Comamonadaceae</taxon>
        <taxon>Ramlibacter</taxon>
    </lineage>
</organism>